<dbReference type="EC" id="3.1.11.6" evidence="5"/>
<dbReference type="GO" id="GO:0009318">
    <property type="term" value="C:exodeoxyribonuclease VII complex"/>
    <property type="evidence" value="ECO:0007669"/>
    <property type="project" value="UniProtKB-UniRule"/>
</dbReference>
<dbReference type="GO" id="GO:0006308">
    <property type="term" value="P:DNA catabolic process"/>
    <property type="evidence" value="ECO:0007669"/>
    <property type="project" value="UniProtKB-UniRule"/>
</dbReference>
<sequence length="488" mass="52878">MPASSFDNDSSAGLVARSDEGDNAAPLSITEISAMLKRTVEDRFGFVRLRGELSGVKRAASGHLYCSLKDEKAVIDGVMWRGNAGRLGFMPEDGIEIVATGKLTTYPGRSKYQIVMESMEIAGEGALLALLEKTKARLEAEGLFAPERKQQLPFLPRTIAVVTSPTGAVIRDILHRLADRFPCEVLVWPVLVQGKGSSDQVAAAIRGFAQLPEGISKPDILIVARGGGSIEDLWGFNEEAVVRAIADCPIPVISAVGHETDTTLADYAADRRAPTPTAAAEMAVPVRVELVAAIEDLVHRKRRAITRPVGLGRERLEARLQRMPRAETLLQPQIQKLDDLSDRLGRGLKDSAAKAREKLQADPARLSAPLLLARVDRARDRLGASRFTPALVQDRVRLVSERFSAFERLYQSLNPKAPLKRGFVLVKDASGRLVRTKLAAAKETALGIEFIDGVLNVAPGTVASAPAKPKRAKTRPSAEQTQQDDLFG</sequence>
<evidence type="ECO:0000259" key="9">
    <source>
        <dbReference type="Pfam" id="PF13742"/>
    </source>
</evidence>
<feature type="domain" description="Exonuclease VII large subunit C-terminal" evidence="8">
    <location>
        <begin position="143"/>
        <end position="457"/>
    </location>
</feature>
<evidence type="ECO:0000259" key="8">
    <source>
        <dbReference type="Pfam" id="PF02601"/>
    </source>
</evidence>
<comment type="subcellular location">
    <subcellularLocation>
        <location evidence="5 6">Cytoplasm</location>
    </subcellularLocation>
</comment>
<dbReference type="Proteomes" id="UP000468943">
    <property type="component" value="Unassembled WGS sequence"/>
</dbReference>
<dbReference type="RefSeq" id="WP_160597046.1">
    <property type="nucleotide sequence ID" value="NZ_WTYS01000001.1"/>
</dbReference>
<evidence type="ECO:0000256" key="3">
    <source>
        <dbReference type="ARBA" id="ARBA00022801"/>
    </source>
</evidence>
<evidence type="ECO:0000313" key="10">
    <source>
        <dbReference type="EMBL" id="MXO55762.1"/>
    </source>
</evidence>
<dbReference type="CDD" id="cd04489">
    <property type="entry name" value="ExoVII_LU_OBF"/>
    <property type="match status" value="1"/>
</dbReference>
<evidence type="ECO:0000256" key="1">
    <source>
        <dbReference type="ARBA" id="ARBA00022490"/>
    </source>
</evidence>
<gene>
    <name evidence="5" type="primary">xseA</name>
    <name evidence="10" type="ORF">GRI36_02585</name>
</gene>
<dbReference type="Pfam" id="PF02601">
    <property type="entry name" value="Exonuc_VII_L"/>
    <property type="match status" value="1"/>
</dbReference>
<dbReference type="GO" id="GO:0003676">
    <property type="term" value="F:nucleic acid binding"/>
    <property type="evidence" value="ECO:0007669"/>
    <property type="project" value="InterPro"/>
</dbReference>
<dbReference type="Pfam" id="PF13742">
    <property type="entry name" value="tRNA_anti_2"/>
    <property type="match status" value="1"/>
</dbReference>
<evidence type="ECO:0000256" key="2">
    <source>
        <dbReference type="ARBA" id="ARBA00022722"/>
    </source>
</evidence>
<comment type="caution">
    <text evidence="10">The sequence shown here is derived from an EMBL/GenBank/DDBJ whole genome shotgun (WGS) entry which is preliminary data.</text>
</comment>
<proteinExistence type="inferred from homology"/>
<dbReference type="PANTHER" id="PTHR30008:SF0">
    <property type="entry name" value="EXODEOXYRIBONUCLEASE 7 LARGE SUBUNIT"/>
    <property type="match status" value="1"/>
</dbReference>
<dbReference type="InterPro" id="IPR020579">
    <property type="entry name" value="Exonuc_VII_lsu_C"/>
</dbReference>
<dbReference type="GO" id="GO:0005737">
    <property type="term" value="C:cytoplasm"/>
    <property type="evidence" value="ECO:0007669"/>
    <property type="project" value="UniProtKB-SubCell"/>
</dbReference>
<reference evidence="10 11" key="1">
    <citation type="submission" date="2019-12" db="EMBL/GenBank/DDBJ databases">
        <title>Genomic-based taxomic classification of the family Erythrobacteraceae.</title>
        <authorList>
            <person name="Xu L."/>
        </authorList>
    </citation>
    <scope>NUCLEOTIDE SEQUENCE [LARGE SCALE GENOMIC DNA]</scope>
    <source>
        <strain evidence="10 11">JCM 17802</strain>
    </source>
</reference>
<accession>A0A6I4SLU6</accession>
<evidence type="ECO:0000256" key="7">
    <source>
        <dbReference type="SAM" id="MobiDB-lite"/>
    </source>
</evidence>
<comment type="catalytic activity">
    <reaction evidence="5 6">
        <text>Exonucleolytic cleavage in either 5'- to 3'- or 3'- to 5'-direction to yield nucleoside 5'-phosphates.</text>
        <dbReference type="EC" id="3.1.11.6"/>
    </reaction>
</comment>
<protein>
    <recommendedName>
        <fullName evidence="5">Exodeoxyribonuclease 7 large subunit</fullName>
        <ecNumber evidence="5">3.1.11.6</ecNumber>
    </recommendedName>
    <alternativeName>
        <fullName evidence="5">Exodeoxyribonuclease VII large subunit</fullName>
        <shortName evidence="5">Exonuclease VII large subunit</shortName>
    </alternativeName>
</protein>
<evidence type="ECO:0000256" key="5">
    <source>
        <dbReference type="HAMAP-Rule" id="MF_00378"/>
    </source>
</evidence>
<comment type="subunit">
    <text evidence="5">Heterooligomer composed of large and small subunits.</text>
</comment>
<feature type="domain" description="OB-fold nucleic acid binding" evidence="9">
    <location>
        <begin position="27"/>
        <end position="120"/>
    </location>
</feature>
<keyword evidence="1 5" id="KW-0963">Cytoplasm</keyword>
<evidence type="ECO:0000256" key="6">
    <source>
        <dbReference type="RuleBase" id="RU004355"/>
    </source>
</evidence>
<evidence type="ECO:0000256" key="4">
    <source>
        <dbReference type="ARBA" id="ARBA00022839"/>
    </source>
</evidence>
<organism evidence="10 11">
    <name type="scientific">Pontixanthobacter gangjinensis</name>
    <dbReference type="NCBI Taxonomy" id="1028742"/>
    <lineage>
        <taxon>Bacteria</taxon>
        <taxon>Pseudomonadati</taxon>
        <taxon>Pseudomonadota</taxon>
        <taxon>Alphaproteobacteria</taxon>
        <taxon>Sphingomonadales</taxon>
        <taxon>Erythrobacteraceae</taxon>
        <taxon>Pontixanthobacter</taxon>
    </lineage>
</organism>
<dbReference type="PANTHER" id="PTHR30008">
    <property type="entry name" value="EXODEOXYRIBONUCLEASE 7 LARGE SUBUNIT"/>
    <property type="match status" value="1"/>
</dbReference>
<keyword evidence="3 5" id="KW-0378">Hydrolase</keyword>
<keyword evidence="11" id="KW-1185">Reference proteome</keyword>
<feature type="region of interest" description="Disordered" evidence="7">
    <location>
        <begin position="462"/>
        <end position="488"/>
    </location>
</feature>
<dbReference type="InterPro" id="IPR025824">
    <property type="entry name" value="OB-fold_nuc-bd_dom"/>
</dbReference>
<comment type="similarity">
    <text evidence="5 6">Belongs to the XseA family.</text>
</comment>
<dbReference type="EMBL" id="WTYS01000001">
    <property type="protein sequence ID" value="MXO55762.1"/>
    <property type="molecule type" value="Genomic_DNA"/>
</dbReference>
<dbReference type="HAMAP" id="MF_00378">
    <property type="entry name" value="Exonuc_7_L"/>
    <property type="match status" value="1"/>
</dbReference>
<evidence type="ECO:0000313" key="11">
    <source>
        <dbReference type="Proteomes" id="UP000468943"/>
    </source>
</evidence>
<feature type="compositionally biased region" description="Polar residues" evidence="7">
    <location>
        <begin position="477"/>
        <end position="488"/>
    </location>
</feature>
<dbReference type="InterPro" id="IPR003753">
    <property type="entry name" value="Exonuc_VII_L"/>
</dbReference>
<name>A0A6I4SLU6_9SPHN</name>
<dbReference type="OrthoDB" id="9802795at2"/>
<dbReference type="NCBIfam" id="TIGR00237">
    <property type="entry name" value="xseA"/>
    <property type="match status" value="1"/>
</dbReference>
<keyword evidence="2 5" id="KW-0540">Nuclease</keyword>
<dbReference type="GO" id="GO:0008855">
    <property type="term" value="F:exodeoxyribonuclease VII activity"/>
    <property type="evidence" value="ECO:0007669"/>
    <property type="project" value="UniProtKB-UniRule"/>
</dbReference>
<keyword evidence="4 5" id="KW-0269">Exonuclease</keyword>
<dbReference type="AlphaFoldDB" id="A0A6I4SLU6"/>
<comment type="function">
    <text evidence="5">Bidirectionally degrades single-stranded DNA into large acid-insoluble oligonucleotides, which are then degraded further into small acid-soluble oligonucleotides.</text>
</comment>